<evidence type="ECO:0000313" key="3">
    <source>
        <dbReference type="RefSeq" id="XP_049301875.1"/>
    </source>
</evidence>
<keyword evidence="2" id="KW-1185">Reference proteome</keyword>
<dbReference type="Proteomes" id="UP001652620">
    <property type="component" value="Chromosome 1"/>
</dbReference>
<dbReference type="RefSeq" id="XP_049301875.1">
    <property type="nucleotide sequence ID" value="XM_049445918.1"/>
</dbReference>
<protein>
    <submittedName>
        <fullName evidence="3">Uncharacterized protein LOC125775383</fullName>
    </submittedName>
</protein>
<feature type="signal peptide" evidence="1">
    <location>
        <begin position="1"/>
        <end position="18"/>
    </location>
</feature>
<evidence type="ECO:0000313" key="2">
    <source>
        <dbReference type="Proteomes" id="UP001652620"/>
    </source>
</evidence>
<sequence length="382" mass="43995">MQKLILPILLLLPYWTTATVDTYEYNSPLVTIKQGQGKVSKGTYKIIHTIDLNEYEKIAHEIRLTINHEISKTSILLPQLKHQLSEIDNLLSQLRTKNITIQKRSINWIGSAWKWLAGNPDATDWDRILSTTHELTENSNIQYTTNEYLIKANNKILDSYNTIMDEISKDNRELFEQTLYNRLGIVKDEIAKIIMATQLAKQGIVHSQILNKEDIANVLSQTETLPFRNELQALKYAEPSMIVKDSLLLYVISLPQTEDIIFNNIIIRSTVKHLKRVYLEFTNLFISQNDKYGILGKCIEIDDTKICKRNQLQKLDKTHCIAQIHSGEKALCDYQYENKAIIELIEEGTLFLSNFIGNITYNNTSLKLNGTFLINFINETNG</sequence>
<gene>
    <name evidence="3" type="primary">LOC125775383</name>
</gene>
<dbReference type="InterPro" id="IPR009882">
    <property type="entry name" value="Gypsy"/>
</dbReference>
<dbReference type="GeneID" id="125775383"/>
<accession>A0ABM3IY11</accession>
<feature type="chain" id="PRO_5045349775" evidence="1">
    <location>
        <begin position="19"/>
        <end position="382"/>
    </location>
</feature>
<reference evidence="2" key="1">
    <citation type="submission" date="2025-05" db="UniProtKB">
        <authorList>
            <consortium name="RefSeq"/>
        </authorList>
    </citation>
    <scope>NUCLEOTIDE SEQUENCE [LARGE SCALE GENOMIC DNA]</scope>
</reference>
<dbReference type="Pfam" id="PF07253">
    <property type="entry name" value="Gypsy"/>
    <property type="match status" value="1"/>
</dbReference>
<keyword evidence="1" id="KW-0732">Signal</keyword>
<reference evidence="3" key="2">
    <citation type="submission" date="2025-08" db="UniProtKB">
        <authorList>
            <consortium name="RefSeq"/>
        </authorList>
    </citation>
    <scope>IDENTIFICATION</scope>
    <source>
        <tissue evidence="3">Adult</tissue>
    </source>
</reference>
<evidence type="ECO:0000256" key="1">
    <source>
        <dbReference type="SAM" id="SignalP"/>
    </source>
</evidence>
<proteinExistence type="predicted"/>
<name>A0ABM3IY11_BACDO</name>
<organism evidence="2 3">
    <name type="scientific">Bactrocera dorsalis</name>
    <name type="common">Oriental fruit fly</name>
    <name type="synonym">Dacus dorsalis</name>
    <dbReference type="NCBI Taxonomy" id="27457"/>
    <lineage>
        <taxon>Eukaryota</taxon>
        <taxon>Metazoa</taxon>
        <taxon>Ecdysozoa</taxon>
        <taxon>Arthropoda</taxon>
        <taxon>Hexapoda</taxon>
        <taxon>Insecta</taxon>
        <taxon>Pterygota</taxon>
        <taxon>Neoptera</taxon>
        <taxon>Endopterygota</taxon>
        <taxon>Diptera</taxon>
        <taxon>Brachycera</taxon>
        <taxon>Muscomorpha</taxon>
        <taxon>Tephritoidea</taxon>
        <taxon>Tephritidae</taxon>
        <taxon>Bactrocera</taxon>
        <taxon>Bactrocera</taxon>
    </lineage>
</organism>